<dbReference type="InterPro" id="IPR027417">
    <property type="entry name" value="P-loop_NTPase"/>
</dbReference>
<dbReference type="GO" id="GO:0003688">
    <property type="term" value="F:DNA replication origin binding"/>
    <property type="evidence" value="ECO:0007669"/>
    <property type="project" value="TreeGrafter"/>
</dbReference>
<dbReference type="PANTHER" id="PTHR30050">
    <property type="entry name" value="CHROMOSOMAL REPLICATION INITIATOR PROTEIN DNAA"/>
    <property type="match status" value="1"/>
</dbReference>
<dbReference type="EMBL" id="ARYJ01000007">
    <property type="protein sequence ID" value="KCZ87701.1"/>
    <property type="molecule type" value="Genomic_DNA"/>
</dbReference>
<dbReference type="GO" id="GO:0006270">
    <property type="term" value="P:DNA replication initiation"/>
    <property type="evidence" value="ECO:0007669"/>
    <property type="project" value="TreeGrafter"/>
</dbReference>
<evidence type="ECO:0000313" key="2">
    <source>
        <dbReference type="Proteomes" id="UP000024816"/>
    </source>
</evidence>
<sequence length="227" mass="24515">MSFAFPAGPLRFEQLVVTPSNQAAVSIIRQPDKWPTAVFCITGPRRCGLTTLLQAWSGETGGTYFTAAEFAKLKQNRLSALASEFVAVDDAEKVAGREALLTFINQTSEAGGRLLLASAESPSQWRVTSADLKSRLNSMPIVEVMPPDEDMLIGRLRAAAARHYLKLEPEVVAYLSPRLDLTYEAIEAFAEKLSHGVTTTGRAPSVPLAKEVLEAMGLAEPDEPPAS</sequence>
<protein>
    <submittedName>
        <fullName evidence="1">Uncharacterized protein</fullName>
    </submittedName>
</protein>
<comment type="caution">
    <text evidence="1">The sequence shown here is derived from an EMBL/GenBank/DDBJ whole genome shotgun (WGS) entry which is preliminary data.</text>
</comment>
<dbReference type="PATRIC" id="fig|1280952.3.peg.2379"/>
<reference evidence="1 2" key="1">
    <citation type="journal article" date="2014" name="Antonie Van Leeuwenhoek">
        <title>Hyphomonas beringensis sp. nov. and Hyphomonas chukchiensis sp. nov., isolated from surface seawater of the Bering Sea and Chukchi Sea.</title>
        <authorList>
            <person name="Li C."/>
            <person name="Lai Q."/>
            <person name="Li G."/>
            <person name="Dong C."/>
            <person name="Wang J."/>
            <person name="Liao Y."/>
            <person name="Shao Z."/>
        </authorList>
    </citation>
    <scope>NUCLEOTIDE SEQUENCE [LARGE SCALE GENOMIC DNA]</scope>
    <source>
        <strain evidence="1 2">VP2</strain>
    </source>
</reference>
<proteinExistence type="predicted"/>
<organism evidence="1 2">
    <name type="scientific">Hyphomonas jannaschiana VP2</name>
    <dbReference type="NCBI Taxonomy" id="1280952"/>
    <lineage>
        <taxon>Bacteria</taxon>
        <taxon>Pseudomonadati</taxon>
        <taxon>Pseudomonadota</taxon>
        <taxon>Alphaproteobacteria</taxon>
        <taxon>Hyphomonadales</taxon>
        <taxon>Hyphomonadaceae</taxon>
        <taxon>Hyphomonas</taxon>
    </lineage>
</organism>
<evidence type="ECO:0000313" key="1">
    <source>
        <dbReference type="EMBL" id="KCZ87701.1"/>
    </source>
</evidence>
<dbReference type="GO" id="GO:0005886">
    <property type="term" value="C:plasma membrane"/>
    <property type="evidence" value="ECO:0007669"/>
    <property type="project" value="TreeGrafter"/>
</dbReference>
<accession>A0A059FAX2</accession>
<dbReference type="SUPFAM" id="SSF52540">
    <property type="entry name" value="P-loop containing nucleoside triphosphate hydrolases"/>
    <property type="match status" value="1"/>
</dbReference>
<dbReference type="STRING" id="1280952.HJA_11894"/>
<dbReference type="Gene3D" id="1.10.8.60">
    <property type="match status" value="1"/>
</dbReference>
<dbReference type="Gene3D" id="3.40.50.300">
    <property type="entry name" value="P-loop containing nucleotide triphosphate hydrolases"/>
    <property type="match status" value="1"/>
</dbReference>
<keyword evidence="2" id="KW-1185">Reference proteome</keyword>
<gene>
    <name evidence="1" type="ORF">HJA_11894</name>
</gene>
<dbReference type="Proteomes" id="UP000024816">
    <property type="component" value="Unassembled WGS sequence"/>
</dbReference>
<dbReference type="PANTHER" id="PTHR30050:SF5">
    <property type="entry name" value="DNAA REGULATORY INACTIVATOR HDA"/>
    <property type="match status" value="1"/>
</dbReference>
<dbReference type="eggNOG" id="COG0593">
    <property type="taxonomic scope" value="Bacteria"/>
</dbReference>
<dbReference type="AlphaFoldDB" id="A0A059FAX2"/>
<name>A0A059FAX2_9PROT</name>